<dbReference type="GO" id="GO:0005337">
    <property type="term" value="F:nucleoside transmembrane transporter activity"/>
    <property type="evidence" value="ECO:0007669"/>
    <property type="project" value="InterPro"/>
</dbReference>
<feature type="transmembrane region" description="Helical" evidence="7">
    <location>
        <begin position="75"/>
        <end position="93"/>
    </location>
</feature>
<evidence type="ECO:0000313" key="11">
    <source>
        <dbReference type="EMBL" id="GCD76586.1"/>
    </source>
</evidence>
<dbReference type="InterPro" id="IPR008276">
    <property type="entry name" value="C_nuclsd_transpt"/>
</dbReference>
<dbReference type="OrthoDB" id="9766455at2"/>
<feature type="transmembrane region" description="Helical" evidence="7">
    <location>
        <begin position="100"/>
        <end position="120"/>
    </location>
</feature>
<feature type="domain" description="Concentrative nucleoside transporter N-terminal" evidence="8">
    <location>
        <begin position="81"/>
        <end position="153"/>
    </location>
</feature>
<dbReference type="EMBL" id="BHZE01000001">
    <property type="protein sequence ID" value="GCD76586.1"/>
    <property type="molecule type" value="Genomic_DNA"/>
</dbReference>
<feature type="domain" description="Concentrative nucleoside transporter C-terminal" evidence="9">
    <location>
        <begin position="278"/>
        <end position="498"/>
    </location>
</feature>
<feature type="transmembrane region" description="Helical" evidence="7">
    <location>
        <begin position="480"/>
        <end position="500"/>
    </location>
</feature>
<evidence type="ECO:0000256" key="6">
    <source>
        <dbReference type="ARBA" id="ARBA00023136"/>
    </source>
</evidence>
<accession>A0A401XHU5</accession>
<dbReference type="InterPro" id="IPR011657">
    <property type="entry name" value="CNT_C_dom"/>
</dbReference>
<protein>
    <submittedName>
        <fullName evidence="11">Nucleoside transporter NupC</fullName>
    </submittedName>
</protein>
<dbReference type="AlphaFoldDB" id="A0A401XHU5"/>
<comment type="caution">
    <text evidence="11">The sequence shown here is derived from an EMBL/GenBank/DDBJ whole genome shotgun (WGS) entry which is preliminary data.</text>
</comment>
<evidence type="ECO:0000256" key="4">
    <source>
        <dbReference type="ARBA" id="ARBA00022692"/>
    </source>
</evidence>
<evidence type="ECO:0000259" key="10">
    <source>
        <dbReference type="Pfam" id="PF07670"/>
    </source>
</evidence>
<comment type="subcellular location">
    <subcellularLocation>
        <location evidence="1">Cell membrane</location>
        <topology evidence="1">Multi-pass membrane protein</topology>
    </subcellularLocation>
</comment>
<proteinExistence type="inferred from homology"/>
<comment type="similarity">
    <text evidence="2">Belongs to the concentrative nucleoside transporter (CNT) (TC 2.A.41) family.</text>
</comment>
<dbReference type="GO" id="GO:0015293">
    <property type="term" value="F:symporter activity"/>
    <property type="evidence" value="ECO:0007669"/>
    <property type="project" value="TreeGrafter"/>
</dbReference>
<evidence type="ECO:0000259" key="9">
    <source>
        <dbReference type="Pfam" id="PF07662"/>
    </source>
</evidence>
<keyword evidence="5 7" id="KW-1133">Transmembrane helix</keyword>
<feature type="transmembrane region" description="Helical" evidence="7">
    <location>
        <begin position="163"/>
        <end position="186"/>
    </location>
</feature>
<dbReference type="Proteomes" id="UP000286715">
    <property type="component" value="Unassembled WGS sequence"/>
</dbReference>
<dbReference type="PANTHER" id="PTHR10590">
    <property type="entry name" value="SODIUM/NUCLEOSIDE COTRANSPORTER"/>
    <property type="match status" value="1"/>
</dbReference>
<evidence type="ECO:0000259" key="8">
    <source>
        <dbReference type="Pfam" id="PF01773"/>
    </source>
</evidence>
<gene>
    <name evidence="11" type="ORF">JCM31826_00680</name>
</gene>
<evidence type="ECO:0000256" key="5">
    <source>
        <dbReference type="ARBA" id="ARBA00022989"/>
    </source>
</evidence>
<feature type="transmembrane region" description="Helical" evidence="7">
    <location>
        <begin position="275"/>
        <end position="298"/>
    </location>
</feature>
<dbReference type="Pfam" id="PF07670">
    <property type="entry name" value="Gate"/>
    <property type="match status" value="1"/>
</dbReference>
<evidence type="ECO:0000256" key="3">
    <source>
        <dbReference type="ARBA" id="ARBA00022475"/>
    </source>
</evidence>
<feature type="transmembrane region" description="Helical" evidence="7">
    <location>
        <begin position="333"/>
        <end position="355"/>
    </location>
</feature>
<keyword evidence="4 7" id="KW-0812">Transmembrane</keyword>
<keyword evidence="12" id="KW-1185">Reference proteome</keyword>
<dbReference type="Pfam" id="PF01773">
    <property type="entry name" value="Nucleos_tra2_N"/>
    <property type="match status" value="1"/>
</dbReference>
<evidence type="ECO:0000313" key="12">
    <source>
        <dbReference type="Proteomes" id="UP000286715"/>
    </source>
</evidence>
<evidence type="ECO:0000256" key="1">
    <source>
        <dbReference type="ARBA" id="ARBA00004651"/>
    </source>
</evidence>
<sequence>MQKSIVKITAILFAVFFLFLVPKSAVSRSSDTSAIAVQTIEQEEVDSLAEGQKLEKKDLSSAIKSLESDGFSLTSLARGILGLTVLLIIGALFSKDRKNINWALIAKGLFIQIVIAVSVLKLPWVQQAVDFISQKFVLLLSFTQNGAKFLFGSIIENTESFGFIFAFQVLPTVIFFSALTSLLFYYGILQKVVYAFAWFMKYTLKLSGAESLSAAGNIFLGQTESPLLVKPYISRMTRSELLCVMTGGMATIAGGVLAAYIGFLGGNDPVLQVFFAKHLITASVMAAPGAIVASKLLLPETEKFSEEMNIEKSKIGSNALEAIANGTTDGLRLAVNVAAMLLVFISMIALFNYILMNAIGEIGGINEGIQKLTNGQYKGLSLQFILGYTLAPLTWLMGVNGPDIVLVGQLLGEKSILNEFVAYVSMSQIIQAGGFTNPKSIVIATYILCGFANFASIGIQIGGIGALAPNRKSDLSKLGIYALIGGNLASMFTATIVGILI</sequence>
<dbReference type="InterPro" id="IPR011642">
    <property type="entry name" value="Gate_dom"/>
</dbReference>
<evidence type="ECO:0000256" key="7">
    <source>
        <dbReference type="SAM" id="Phobius"/>
    </source>
</evidence>
<organism evidence="11 12">
    <name type="scientific">Thermaurantimonas aggregans</name>
    <dbReference type="NCBI Taxonomy" id="2173829"/>
    <lineage>
        <taxon>Bacteria</taxon>
        <taxon>Pseudomonadati</taxon>
        <taxon>Bacteroidota</taxon>
        <taxon>Flavobacteriia</taxon>
        <taxon>Flavobacteriales</taxon>
        <taxon>Schleiferiaceae</taxon>
        <taxon>Thermaurantimonas</taxon>
    </lineage>
</organism>
<dbReference type="GO" id="GO:0005886">
    <property type="term" value="C:plasma membrane"/>
    <property type="evidence" value="ECO:0007669"/>
    <property type="project" value="UniProtKB-SubCell"/>
</dbReference>
<feature type="transmembrane region" description="Helical" evidence="7">
    <location>
        <begin position="241"/>
        <end position="263"/>
    </location>
</feature>
<feature type="domain" description="Nucleoside transporter/FeoB GTPase Gate" evidence="10">
    <location>
        <begin position="166"/>
        <end position="265"/>
    </location>
</feature>
<keyword evidence="6 7" id="KW-0472">Membrane</keyword>
<dbReference type="Pfam" id="PF07662">
    <property type="entry name" value="Nucleos_tra2_C"/>
    <property type="match status" value="1"/>
</dbReference>
<evidence type="ECO:0000256" key="2">
    <source>
        <dbReference type="ARBA" id="ARBA00009033"/>
    </source>
</evidence>
<dbReference type="PANTHER" id="PTHR10590:SF4">
    <property type="entry name" value="SOLUTE CARRIER FAMILY 28 MEMBER 3"/>
    <property type="match status" value="1"/>
</dbReference>
<reference evidence="11 12" key="1">
    <citation type="submission" date="2018-11" db="EMBL/GenBank/DDBJ databases">
        <title>Schleiferia aggregans sp. nov., a moderately thermophilic heterotrophic bacterium isolated from microbial mats at a terrestrial hot spring.</title>
        <authorList>
            <person name="Iino T."/>
            <person name="Ohkuma M."/>
            <person name="Haruta S."/>
        </authorList>
    </citation>
    <scope>NUCLEOTIDE SEQUENCE [LARGE SCALE GENOMIC DNA]</scope>
    <source>
        <strain evidence="11 12">LA</strain>
    </source>
</reference>
<feature type="transmembrane region" description="Helical" evidence="7">
    <location>
        <begin position="443"/>
        <end position="468"/>
    </location>
</feature>
<dbReference type="InterPro" id="IPR002668">
    <property type="entry name" value="CNT_N_dom"/>
</dbReference>
<name>A0A401XHU5_9FLAO</name>
<keyword evidence="3" id="KW-1003">Cell membrane</keyword>